<organism evidence="2 3">
    <name type="scientific">Dryococelus australis</name>
    <dbReference type="NCBI Taxonomy" id="614101"/>
    <lineage>
        <taxon>Eukaryota</taxon>
        <taxon>Metazoa</taxon>
        <taxon>Ecdysozoa</taxon>
        <taxon>Arthropoda</taxon>
        <taxon>Hexapoda</taxon>
        <taxon>Insecta</taxon>
        <taxon>Pterygota</taxon>
        <taxon>Neoptera</taxon>
        <taxon>Polyneoptera</taxon>
        <taxon>Phasmatodea</taxon>
        <taxon>Verophasmatodea</taxon>
        <taxon>Anareolatae</taxon>
        <taxon>Phasmatidae</taxon>
        <taxon>Eurycanthinae</taxon>
        <taxon>Dryococelus</taxon>
    </lineage>
</organism>
<evidence type="ECO:0000313" key="2">
    <source>
        <dbReference type="EMBL" id="KAJ8873890.1"/>
    </source>
</evidence>
<proteinExistence type="predicted"/>
<feature type="region of interest" description="Disordered" evidence="1">
    <location>
        <begin position="142"/>
        <end position="161"/>
    </location>
</feature>
<feature type="region of interest" description="Disordered" evidence="1">
    <location>
        <begin position="1"/>
        <end position="36"/>
    </location>
</feature>
<reference evidence="2 3" key="1">
    <citation type="submission" date="2023-02" db="EMBL/GenBank/DDBJ databases">
        <title>LHISI_Scaffold_Assembly.</title>
        <authorList>
            <person name="Stuart O.P."/>
            <person name="Cleave R."/>
            <person name="Magrath M.J.L."/>
            <person name="Mikheyev A.S."/>
        </authorList>
    </citation>
    <scope>NUCLEOTIDE SEQUENCE [LARGE SCALE GENOMIC DNA]</scope>
    <source>
        <strain evidence="2">Daus_M_001</strain>
        <tissue evidence="2">Leg muscle</tissue>
    </source>
</reference>
<name>A0ABQ9GPD1_9NEOP</name>
<comment type="caution">
    <text evidence="2">The sequence shown here is derived from an EMBL/GenBank/DDBJ whole genome shotgun (WGS) entry which is preliminary data.</text>
</comment>
<protein>
    <submittedName>
        <fullName evidence="2">Uncharacterized protein</fullName>
    </submittedName>
</protein>
<gene>
    <name evidence="2" type="ORF">PR048_024726</name>
</gene>
<feature type="region of interest" description="Disordered" evidence="1">
    <location>
        <begin position="457"/>
        <end position="504"/>
    </location>
</feature>
<accession>A0ABQ9GPD1</accession>
<evidence type="ECO:0000256" key="1">
    <source>
        <dbReference type="SAM" id="MobiDB-lite"/>
    </source>
</evidence>
<dbReference type="Proteomes" id="UP001159363">
    <property type="component" value="Chromosome 9"/>
</dbReference>
<sequence length="535" mass="59112">MRERDGMKERNERERDTKDGIKEKDIEWGGNREKRKRGSGNVVEKLLCFRNTLYHRVFIRASSSADEVAGGVNCCFFADDLFEISAFFSLAVICEEVWAALNIEVFRACEGEVRRAWSSAGMRGRGKEEMPGKICRLAASSDTTPTLENSEATPSGIETGSSRCEASCLTAGLLETAGFRGDEVVRLFAFHQGVPYSIPGGVIPEFSHVAIVPHDAAGRRVFSGISRFPHPCIPALFPTHLASSSSALKTSMLRATQISLLTHSLLETQPMAIDKLFLGAYSIEVYRVLIFFGEKSLALSIMCSSQSEPRPASTASRGQYPTEFAYIKNTATLFRFCHFLASNVKSSAFLIILALLIHRGHLSFRENILGQVVFSNALQFRTTFVIGSFELLRDSSVCPRITYGNCGLERAISDDESFSICGNLSSNSREVNAMSVFSNPLRANKSTYRARWRSGNSLSSHSVRPGFDSRSGHPDFGSMEQCRNEKGKTLKKPRQPASSSGTTCNVVNHTTNMSLLSLVHYVWPTQQAMALLPWK</sequence>
<feature type="compositionally biased region" description="Basic and acidic residues" evidence="1">
    <location>
        <begin position="1"/>
        <end position="32"/>
    </location>
</feature>
<keyword evidence="3" id="KW-1185">Reference proteome</keyword>
<evidence type="ECO:0000313" key="3">
    <source>
        <dbReference type="Proteomes" id="UP001159363"/>
    </source>
</evidence>
<dbReference type="EMBL" id="JARBHB010000010">
    <property type="protein sequence ID" value="KAJ8873890.1"/>
    <property type="molecule type" value="Genomic_DNA"/>
</dbReference>